<evidence type="ECO:0000256" key="1">
    <source>
        <dbReference type="ARBA" id="ARBA00008635"/>
    </source>
</evidence>
<dbReference type="RefSeq" id="WP_092688353.1">
    <property type="nucleotide sequence ID" value="NZ_FNPK01000004.1"/>
</dbReference>
<comment type="similarity">
    <text evidence="1">Belongs to the DinB family.</text>
</comment>
<evidence type="ECO:0000256" key="3">
    <source>
        <dbReference type="PIRSR" id="PIRSR607837-1"/>
    </source>
</evidence>
<reference evidence="5" key="1">
    <citation type="submission" date="2016-10" db="EMBL/GenBank/DDBJ databases">
        <authorList>
            <person name="Varghese N."/>
            <person name="Submissions S."/>
        </authorList>
    </citation>
    <scope>NUCLEOTIDE SEQUENCE [LARGE SCALE GENOMIC DNA]</scope>
    <source>
        <strain evidence="5">ANC 5109</strain>
    </source>
</reference>
<dbReference type="EMBL" id="FNPK01000004">
    <property type="protein sequence ID" value="SDY16223.1"/>
    <property type="molecule type" value="Genomic_DNA"/>
</dbReference>
<dbReference type="AlphaFoldDB" id="A0A1H3HL47"/>
<dbReference type="InterPro" id="IPR034660">
    <property type="entry name" value="DinB/YfiT-like"/>
</dbReference>
<feature type="binding site" evidence="3">
    <location>
        <position position="135"/>
    </location>
    <ligand>
        <name>a divalent metal cation</name>
        <dbReference type="ChEBI" id="CHEBI:60240"/>
    </ligand>
</feature>
<organism evidence="4 5">
    <name type="scientific">Acinetobacter kyonggiensis</name>
    <dbReference type="NCBI Taxonomy" id="595670"/>
    <lineage>
        <taxon>Bacteria</taxon>
        <taxon>Pseudomonadati</taxon>
        <taxon>Pseudomonadota</taxon>
        <taxon>Gammaproteobacteria</taxon>
        <taxon>Moraxellales</taxon>
        <taxon>Moraxellaceae</taxon>
        <taxon>Acinetobacter</taxon>
    </lineage>
</organism>
<gene>
    <name evidence="4" type="ORF">SAMN05421643_104173</name>
</gene>
<name>A0A1H3HL47_9GAMM</name>
<feature type="binding site" evidence="3">
    <location>
        <position position="139"/>
    </location>
    <ligand>
        <name>a divalent metal cation</name>
        <dbReference type="ChEBI" id="CHEBI:60240"/>
    </ligand>
</feature>
<dbReference type="Pfam" id="PF05163">
    <property type="entry name" value="DinB"/>
    <property type="match status" value="1"/>
</dbReference>
<dbReference type="GO" id="GO:0046872">
    <property type="term" value="F:metal ion binding"/>
    <property type="evidence" value="ECO:0007669"/>
    <property type="project" value="UniProtKB-KW"/>
</dbReference>
<keyword evidence="5" id="KW-1185">Reference proteome</keyword>
<dbReference type="InterPro" id="IPR007837">
    <property type="entry name" value="DinB"/>
</dbReference>
<proteinExistence type="inferred from homology"/>
<dbReference type="SUPFAM" id="SSF109854">
    <property type="entry name" value="DinB/YfiT-like putative metalloenzymes"/>
    <property type="match status" value="1"/>
</dbReference>
<keyword evidence="2 3" id="KW-0479">Metal-binding</keyword>
<feature type="binding site" evidence="3">
    <location>
        <position position="52"/>
    </location>
    <ligand>
        <name>a divalent metal cation</name>
        <dbReference type="ChEBI" id="CHEBI:60240"/>
    </ligand>
</feature>
<dbReference type="PANTHER" id="PTHR37302:SF1">
    <property type="entry name" value="PROTEIN DINB"/>
    <property type="match status" value="1"/>
</dbReference>
<protein>
    <submittedName>
        <fullName evidence="4">Uncharacterized damage-inducible protein DinB (Forms a four-helix bundle)</fullName>
    </submittedName>
</protein>
<dbReference type="Proteomes" id="UP000199035">
    <property type="component" value="Unassembled WGS sequence"/>
</dbReference>
<evidence type="ECO:0000256" key="2">
    <source>
        <dbReference type="ARBA" id="ARBA00022723"/>
    </source>
</evidence>
<sequence length="171" mass="20247">MSYRFKTYFLMLAHYNQWANQKLFSILTTLPEEQLNQDCGAYFKSPMQTANHLLVGDLLWFERIKGVVASNYALDEILYPQIMLLIPARFEHDQRLIGFLNEYDEAAFNGLITYIRRGQTYTEPLIEILAHLFNHQTHHRGQMHSMLFQLTGKSLELDLIFFQRENAHLYK</sequence>
<dbReference type="STRING" id="595670.SAMN05421643_104173"/>
<accession>A0A1H3HL47</accession>
<evidence type="ECO:0000313" key="4">
    <source>
        <dbReference type="EMBL" id="SDY16223.1"/>
    </source>
</evidence>
<dbReference type="Gene3D" id="1.20.120.450">
    <property type="entry name" value="dinb family like domain"/>
    <property type="match status" value="1"/>
</dbReference>
<dbReference type="PANTHER" id="PTHR37302">
    <property type="entry name" value="SLR1116 PROTEIN"/>
    <property type="match status" value="1"/>
</dbReference>
<evidence type="ECO:0000313" key="5">
    <source>
        <dbReference type="Proteomes" id="UP000199035"/>
    </source>
</evidence>